<comment type="subcellular location">
    <subcellularLocation>
        <location evidence="1">Membrane</location>
        <topology evidence="1">Multi-pass membrane protein</topology>
    </subcellularLocation>
</comment>
<keyword evidence="6" id="KW-1133">Transmembrane helix</keyword>
<keyword evidence="4" id="KW-0521">NADP</keyword>
<dbReference type="EC" id="7.1.1.1" evidence="2"/>
<gene>
    <name evidence="11" type="ORF">S06H3_34551</name>
</gene>
<dbReference type="GO" id="GO:0008750">
    <property type="term" value="F:proton-translocating NAD(P)+ transhydrogenase activity"/>
    <property type="evidence" value="ECO:0007669"/>
    <property type="project" value="UniProtKB-EC"/>
</dbReference>
<keyword evidence="5" id="KW-1278">Translocase</keyword>
<evidence type="ECO:0000256" key="4">
    <source>
        <dbReference type="ARBA" id="ARBA00022857"/>
    </source>
</evidence>
<evidence type="ECO:0000313" key="11">
    <source>
        <dbReference type="EMBL" id="GAI30677.1"/>
    </source>
</evidence>
<evidence type="ECO:0000256" key="1">
    <source>
        <dbReference type="ARBA" id="ARBA00004141"/>
    </source>
</evidence>
<evidence type="ECO:0000256" key="8">
    <source>
        <dbReference type="ARBA" id="ARBA00023136"/>
    </source>
</evidence>
<organism evidence="11">
    <name type="scientific">marine sediment metagenome</name>
    <dbReference type="NCBI Taxonomy" id="412755"/>
    <lineage>
        <taxon>unclassified sequences</taxon>
        <taxon>metagenomes</taxon>
        <taxon>ecological metagenomes</taxon>
    </lineage>
</organism>
<sequence>MIAGAELGGVALAAATALFATVSSIRIGGADMPVLISFLNATSGLAGALCGIAIQNNLLIACGATVAASGSILTHAMCKAMNRNLVNVFIGIQPKPSCAPNKGIDYELREANLTEVPVAVEELKAENLFARAVNAARKSRQVVIVPGYGMAISQAQFKVMQLANRLEHMGK</sequence>
<evidence type="ECO:0000256" key="3">
    <source>
        <dbReference type="ARBA" id="ARBA00022692"/>
    </source>
</evidence>
<dbReference type="Gene3D" id="3.40.50.1220">
    <property type="entry name" value="TPP-binding domain"/>
    <property type="match status" value="1"/>
</dbReference>
<dbReference type="SUPFAM" id="SSF52467">
    <property type="entry name" value="DHS-like NAD/FAD-binding domain"/>
    <property type="match status" value="1"/>
</dbReference>
<proteinExistence type="predicted"/>
<accession>X1MGA8</accession>
<keyword evidence="3" id="KW-0812">Transmembrane</keyword>
<comment type="caution">
    <text evidence="11">The sequence shown here is derived from an EMBL/GenBank/DDBJ whole genome shotgun (WGS) entry which is preliminary data.</text>
</comment>
<comment type="catalytic activity">
    <reaction evidence="9">
        <text>NAD(+) + NADPH + H(+)(in) = NADH + NADP(+) + H(+)(out)</text>
        <dbReference type="Rhea" id="RHEA:47992"/>
        <dbReference type="ChEBI" id="CHEBI:15378"/>
        <dbReference type="ChEBI" id="CHEBI:57540"/>
        <dbReference type="ChEBI" id="CHEBI:57783"/>
        <dbReference type="ChEBI" id="CHEBI:57945"/>
        <dbReference type="ChEBI" id="CHEBI:58349"/>
        <dbReference type="EC" id="7.1.1.1"/>
    </reaction>
</comment>
<dbReference type="PANTHER" id="PTHR44758:SF1">
    <property type="entry name" value="NAD(P) TRANSHYDROGENASE SUBUNIT BETA"/>
    <property type="match status" value="1"/>
</dbReference>
<evidence type="ECO:0000256" key="2">
    <source>
        <dbReference type="ARBA" id="ARBA00012943"/>
    </source>
</evidence>
<evidence type="ECO:0000256" key="9">
    <source>
        <dbReference type="ARBA" id="ARBA00048202"/>
    </source>
</evidence>
<evidence type="ECO:0000259" key="10">
    <source>
        <dbReference type="Pfam" id="PF02233"/>
    </source>
</evidence>
<evidence type="ECO:0000256" key="5">
    <source>
        <dbReference type="ARBA" id="ARBA00022967"/>
    </source>
</evidence>
<protein>
    <recommendedName>
        <fullName evidence="2">proton-translocating NAD(P)(+) transhydrogenase</fullName>
        <ecNumber evidence="2">7.1.1.1</ecNumber>
    </recommendedName>
</protein>
<keyword evidence="7" id="KW-0520">NAD</keyword>
<evidence type="ECO:0000256" key="7">
    <source>
        <dbReference type="ARBA" id="ARBA00023027"/>
    </source>
</evidence>
<evidence type="ECO:0000256" key="6">
    <source>
        <dbReference type="ARBA" id="ARBA00022989"/>
    </source>
</evidence>
<dbReference type="InterPro" id="IPR029035">
    <property type="entry name" value="DHS-like_NAD/FAD-binding_dom"/>
</dbReference>
<reference evidence="11" key="1">
    <citation type="journal article" date="2014" name="Front. Microbiol.">
        <title>High frequency of phylogenetically diverse reductive dehalogenase-homologous genes in deep subseafloor sedimentary metagenomes.</title>
        <authorList>
            <person name="Kawai M."/>
            <person name="Futagami T."/>
            <person name="Toyoda A."/>
            <person name="Takaki Y."/>
            <person name="Nishi S."/>
            <person name="Hori S."/>
            <person name="Arai W."/>
            <person name="Tsubouchi T."/>
            <person name="Morono Y."/>
            <person name="Uchiyama I."/>
            <person name="Ito T."/>
            <person name="Fujiyama A."/>
            <person name="Inagaki F."/>
            <person name="Takami H."/>
        </authorList>
    </citation>
    <scope>NUCLEOTIDE SEQUENCE</scope>
    <source>
        <strain evidence="11">Expedition CK06-06</strain>
    </source>
</reference>
<feature type="non-terminal residue" evidence="11">
    <location>
        <position position="171"/>
    </location>
</feature>
<name>X1MGA8_9ZZZZ</name>
<feature type="domain" description="NADP transhydrogenase beta-like" evidence="10">
    <location>
        <begin position="10"/>
        <end position="171"/>
    </location>
</feature>
<dbReference type="GO" id="GO:0016020">
    <property type="term" value="C:membrane"/>
    <property type="evidence" value="ECO:0007669"/>
    <property type="project" value="UniProtKB-SubCell"/>
</dbReference>
<dbReference type="AlphaFoldDB" id="X1MGA8"/>
<keyword evidence="8" id="KW-0472">Membrane</keyword>
<dbReference type="InterPro" id="IPR034300">
    <property type="entry name" value="PNTB-like"/>
</dbReference>
<dbReference type="Pfam" id="PF02233">
    <property type="entry name" value="PNTB"/>
    <property type="match status" value="1"/>
</dbReference>
<dbReference type="EMBL" id="BARV01020749">
    <property type="protein sequence ID" value="GAI30677.1"/>
    <property type="molecule type" value="Genomic_DNA"/>
</dbReference>
<dbReference type="PANTHER" id="PTHR44758">
    <property type="entry name" value="NAD(P) TRANSHYDROGENASE SUBUNIT BETA"/>
    <property type="match status" value="1"/>
</dbReference>